<accession>A0A392UWK6</accession>
<evidence type="ECO:0000313" key="2">
    <source>
        <dbReference type="Proteomes" id="UP000265520"/>
    </source>
</evidence>
<evidence type="ECO:0000313" key="1">
    <source>
        <dbReference type="EMBL" id="MCI80217.1"/>
    </source>
</evidence>
<proteinExistence type="predicted"/>
<sequence length="28" mass="2902">MDAKRVIVLGLFAPGIVVAQPAQPPENA</sequence>
<organism evidence="1 2">
    <name type="scientific">Trifolium medium</name>
    <dbReference type="NCBI Taxonomy" id="97028"/>
    <lineage>
        <taxon>Eukaryota</taxon>
        <taxon>Viridiplantae</taxon>
        <taxon>Streptophyta</taxon>
        <taxon>Embryophyta</taxon>
        <taxon>Tracheophyta</taxon>
        <taxon>Spermatophyta</taxon>
        <taxon>Magnoliopsida</taxon>
        <taxon>eudicotyledons</taxon>
        <taxon>Gunneridae</taxon>
        <taxon>Pentapetalae</taxon>
        <taxon>rosids</taxon>
        <taxon>fabids</taxon>
        <taxon>Fabales</taxon>
        <taxon>Fabaceae</taxon>
        <taxon>Papilionoideae</taxon>
        <taxon>50 kb inversion clade</taxon>
        <taxon>NPAAA clade</taxon>
        <taxon>Hologalegina</taxon>
        <taxon>IRL clade</taxon>
        <taxon>Trifolieae</taxon>
        <taxon>Trifolium</taxon>
    </lineage>
</organism>
<protein>
    <submittedName>
        <fullName evidence="1">Uncharacterized protein</fullName>
    </submittedName>
</protein>
<keyword evidence="2" id="KW-1185">Reference proteome</keyword>
<dbReference type="Proteomes" id="UP000265520">
    <property type="component" value="Unassembled WGS sequence"/>
</dbReference>
<dbReference type="AlphaFoldDB" id="A0A392UWK6"/>
<name>A0A392UWK6_9FABA</name>
<reference evidence="1 2" key="1">
    <citation type="journal article" date="2018" name="Front. Plant Sci.">
        <title>Red Clover (Trifolium pratense) and Zigzag Clover (T. medium) - A Picture of Genomic Similarities and Differences.</title>
        <authorList>
            <person name="Dluhosova J."/>
            <person name="Istvanek J."/>
            <person name="Nedelnik J."/>
            <person name="Repkova J."/>
        </authorList>
    </citation>
    <scope>NUCLEOTIDE SEQUENCE [LARGE SCALE GENOMIC DNA]</scope>
    <source>
        <strain evidence="2">cv. 10/8</strain>
        <tissue evidence="1">Leaf</tissue>
    </source>
</reference>
<dbReference type="EMBL" id="LXQA010990519">
    <property type="protein sequence ID" value="MCI80217.1"/>
    <property type="molecule type" value="Genomic_DNA"/>
</dbReference>
<comment type="caution">
    <text evidence="1">The sequence shown here is derived from an EMBL/GenBank/DDBJ whole genome shotgun (WGS) entry which is preliminary data.</text>
</comment>